<feature type="domain" description="Tudor" evidence="4">
    <location>
        <begin position="47"/>
        <end position="119"/>
    </location>
</feature>
<dbReference type="Pfam" id="PF00567">
    <property type="entry name" value="TUDOR"/>
    <property type="match status" value="1"/>
</dbReference>
<name>A0A850W2R8_FREMA</name>
<dbReference type="SMART" id="SM00333">
    <property type="entry name" value="TUDOR"/>
    <property type="match status" value="1"/>
</dbReference>
<dbReference type="InterPro" id="IPR052451">
    <property type="entry name" value="Ser/Thr_kinase-like"/>
</dbReference>
<dbReference type="OrthoDB" id="10023235at2759"/>
<keyword evidence="1" id="KW-0175">Coiled coil</keyword>
<dbReference type="PROSITE" id="PS50304">
    <property type="entry name" value="TUDOR"/>
    <property type="match status" value="1"/>
</dbReference>
<dbReference type="InterPro" id="IPR035437">
    <property type="entry name" value="SNase_OB-fold_sf"/>
</dbReference>
<evidence type="ECO:0000256" key="1">
    <source>
        <dbReference type="SAM" id="Coils"/>
    </source>
</evidence>
<dbReference type="Gene3D" id="1.10.510.10">
    <property type="entry name" value="Transferase(Phosphotransferase) domain 1"/>
    <property type="match status" value="1"/>
</dbReference>
<dbReference type="EMBL" id="WAAD01026174">
    <property type="protein sequence ID" value="NWH50606.1"/>
    <property type="molecule type" value="Genomic_DNA"/>
</dbReference>
<keyword evidence="5" id="KW-0418">Kinase</keyword>
<feature type="non-terminal residue" evidence="5">
    <location>
        <position position="982"/>
    </location>
</feature>
<dbReference type="InterPro" id="IPR047383">
    <property type="entry name" value="Tudor_TDRD8"/>
</dbReference>
<dbReference type="SUPFAM" id="SSF63748">
    <property type="entry name" value="Tudor/PWWP/MBT"/>
    <property type="match status" value="1"/>
</dbReference>
<keyword evidence="5" id="KW-0808">Transferase</keyword>
<dbReference type="SUPFAM" id="SSF56112">
    <property type="entry name" value="Protein kinase-like (PK-like)"/>
    <property type="match status" value="1"/>
</dbReference>
<feature type="non-terminal residue" evidence="5">
    <location>
        <position position="1"/>
    </location>
</feature>
<dbReference type="CDD" id="cd20430">
    <property type="entry name" value="Tudor_TDRD8"/>
    <property type="match status" value="1"/>
</dbReference>
<dbReference type="PANTHER" id="PTHR48008">
    <property type="entry name" value="LEUCINE-RICH REPEAT RECEPTOR-LIKE PROTEIN KINASE IMK3-RELATED"/>
    <property type="match status" value="1"/>
</dbReference>
<dbReference type="Gene3D" id="2.30.30.140">
    <property type="match status" value="1"/>
</dbReference>
<keyword evidence="6" id="KW-1185">Reference proteome</keyword>
<dbReference type="GO" id="GO:0004672">
    <property type="term" value="F:protein kinase activity"/>
    <property type="evidence" value="ECO:0007669"/>
    <property type="project" value="InterPro"/>
</dbReference>
<feature type="compositionally biased region" description="Basic and acidic residues" evidence="2">
    <location>
        <begin position="964"/>
        <end position="982"/>
    </location>
</feature>
<evidence type="ECO:0000259" key="3">
    <source>
        <dbReference type="PROSITE" id="PS50011"/>
    </source>
</evidence>
<dbReference type="FunFam" id="1.10.510.10:FF:000518">
    <property type="entry name" value="serine/threonine-protein kinase 31 isoform X1"/>
    <property type="match status" value="1"/>
</dbReference>
<dbReference type="FunFam" id="2.30.30.140:FF:000018">
    <property type="entry name" value="Serine/threonine-protein kinase 31"/>
    <property type="match status" value="1"/>
</dbReference>
<dbReference type="Pfam" id="PF00069">
    <property type="entry name" value="Pkinase"/>
    <property type="match status" value="1"/>
</dbReference>
<evidence type="ECO:0000259" key="4">
    <source>
        <dbReference type="PROSITE" id="PS50304"/>
    </source>
</evidence>
<dbReference type="SUPFAM" id="SSF50199">
    <property type="entry name" value="Staphylococcal nuclease"/>
    <property type="match status" value="1"/>
</dbReference>
<sequence length="982" mass="111642">QVEDVVGCHVEDAVTFWAQNVSRCNDLLKLSCALAEACPRANAVFGKPDFSKIYGGCFSEDRCWYRCMVQQVINNEKAGTIFFKAFNHISCQVLYIDYGNSEVLNRSDIVEIPPNLQCPSVAKKYRLWGLQIPNDQNLNMFDQGKKFLSSLVFEKEIKIRHKAKHEDGTIIAQAEYEKIDIGEEVAKAGLAEKCTSPGNSKDAEERKVDVMHNQHRKIKVSVPLWVNRSDHTLYSIPRGRFDQVAASSRSQNFTASRMFAPKEKMLASTSVPDTTLAQIRPDQKLSKEKEVLRRENVNLLQRQKELELKVQQLKHELQREKEASRKTAQSFEETLRTYIGTKMRSLTAKVKALKEVRHTNKDSRFGEQLSQAIEVVTDGCLTVPCSLEKLQKIWTEYDLAQEKIQLCRNVDERDELITKRDEVQQNLCSAVEELILEVDQLPLSERSRTLQELSASLEMVYGQGSEADDSEEVFQQFFKWKSVKMKKLISVRNDTDAALQILADWFSGTLKCFDLMSEASSDLEEVVGNADEILKKVELAICEELDTDLNEHDEAEKGIIMSAYNKVIHNLRQEQSMITVIQNRYLASVEFKKQTEEWLNRRPDINNLLSIKKTVKSLKAQLRWKLVEKNNFEESDDYSESEMTGIKEEIADLRNRVLQEISKEQEEYEKLTYLVQKWFPELPLLYPEAGILNYMNSGGLLTCSLERDLLDAEPMKELSTKRPLVCSEIQGQKVLLKGYSVDVSSEAKVIERVAKYHRAWDQQKEKSGLLQLLFLLFCKSDPLVYLMVPYYPGASLGALQADTPLTLEEALKVMKGVAQGLQTLHGANIVHGSLHGNNVFAVNRKQGIVGDFDFTKSEEQRAAANSMAVSTLSLVSPELKMGQPASPASDMYAYGCLLFWLCVQNQEFGIKEDGTPEVDVVAMDDKVKSLLLNLFCCNRLTAEQVLRDDCFLVVDAIPVSPQPGEEHEPREEHDSEKTDEKK</sequence>
<organism evidence="5 6">
    <name type="scientific">Fregata magnificens</name>
    <name type="common">Magnificent frigatebird</name>
    <dbReference type="NCBI Taxonomy" id="37042"/>
    <lineage>
        <taxon>Eukaryota</taxon>
        <taxon>Metazoa</taxon>
        <taxon>Chordata</taxon>
        <taxon>Craniata</taxon>
        <taxon>Vertebrata</taxon>
        <taxon>Euteleostomi</taxon>
        <taxon>Archelosauria</taxon>
        <taxon>Archosauria</taxon>
        <taxon>Dinosauria</taxon>
        <taxon>Saurischia</taxon>
        <taxon>Theropoda</taxon>
        <taxon>Coelurosauria</taxon>
        <taxon>Aves</taxon>
        <taxon>Neognathae</taxon>
        <taxon>Neoaves</taxon>
        <taxon>Aequornithes</taxon>
        <taxon>Suliformes</taxon>
        <taxon>Fregatidae</taxon>
        <taxon>Fregata</taxon>
    </lineage>
</organism>
<proteinExistence type="predicted"/>
<dbReference type="PROSITE" id="PS50011">
    <property type="entry name" value="PROTEIN_KINASE_DOM"/>
    <property type="match status" value="1"/>
</dbReference>
<dbReference type="Gene3D" id="2.40.50.90">
    <property type="match status" value="1"/>
</dbReference>
<evidence type="ECO:0000313" key="6">
    <source>
        <dbReference type="Proteomes" id="UP000632118"/>
    </source>
</evidence>
<comment type="caution">
    <text evidence="5">The sequence shown here is derived from an EMBL/GenBank/DDBJ whole genome shotgun (WGS) entry which is preliminary data.</text>
</comment>
<dbReference type="SMART" id="SM00220">
    <property type="entry name" value="S_TKc"/>
    <property type="match status" value="1"/>
</dbReference>
<dbReference type="GO" id="GO:0005524">
    <property type="term" value="F:ATP binding"/>
    <property type="evidence" value="ECO:0007669"/>
    <property type="project" value="InterPro"/>
</dbReference>
<dbReference type="InterPro" id="IPR000719">
    <property type="entry name" value="Prot_kinase_dom"/>
</dbReference>
<feature type="region of interest" description="Disordered" evidence="2">
    <location>
        <begin position="959"/>
        <end position="982"/>
    </location>
</feature>
<evidence type="ECO:0000256" key="2">
    <source>
        <dbReference type="SAM" id="MobiDB-lite"/>
    </source>
</evidence>
<reference evidence="5" key="1">
    <citation type="submission" date="2019-09" db="EMBL/GenBank/DDBJ databases">
        <title>Bird 10,000 Genomes (B10K) Project - Family phase.</title>
        <authorList>
            <person name="Zhang G."/>
        </authorList>
    </citation>
    <scope>NUCLEOTIDE SEQUENCE</scope>
    <source>
        <strain evidence="5">B10K-DU-002-48</strain>
        <tissue evidence="5">Muscle</tissue>
    </source>
</reference>
<feature type="coiled-coil region" evidence="1">
    <location>
        <begin position="282"/>
        <end position="334"/>
    </location>
</feature>
<protein>
    <submittedName>
        <fullName evidence="5">STK31 kinase</fullName>
    </submittedName>
</protein>
<feature type="domain" description="Protein kinase" evidence="3">
    <location>
        <begin position="689"/>
        <end position="982"/>
    </location>
</feature>
<accession>A0A850W2R8</accession>
<dbReference type="PANTHER" id="PTHR48008:SF6">
    <property type="entry name" value="LEUCINE-RICH REPEAT RECEPTOR-LIKE PROTEIN KINASE IMK3-RELATED"/>
    <property type="match status" value="1"/>
</dbReference>
<dbReference type="AlphaFoldDB" id="A0A850W2R8"/>
<dbReference type="InterPro" id="IPR011009">
    <property type="entry name" value="Kinase-like_dom_sf"/>
</dbReference>
<dbReference type="Proteomes" id="UP000632118">
    <property type="component" value="Unassembled WGS sequence"/>
</dbReference>
<dbReference type="InterPro" id="IPR002999">
    <property type="entry name" value="Tudor"/>
</dbReference>
<evidence type="ECO:0000313" key="5">
    <source>
        <dbReference type="EMBL" id="NWH50606.1"/>
    </source>
</evidence>
<gene>
    <name evidence="5" type="primary">Stk31</name>
    <name evidence="5" type="ORF">FREMAG_R10628</name>
</gene>